<dbReference type="Pfam" id="PF00155">
    <property type="entry name" value="Aminotran_1_2"/>
    <property type="match status" value="1"/>
</dbReference>
<dbReference type="InterPro" id="IPR015421">
    <property type="entry name" value="PyrdxlP-dep_Trfase_major"/>
</dbReference>
<dbReference type="NCBIfam" id="NF005732">
    <property type="entry name" value="PRK07550.1"/>
    <property type="match status" value="1"/>
</dbReference>
<keyword evidence="6" id="KW-0663">Pyridoxal phosphate</keyword>
<dbReference type="InterPro" id="IPR050596">
    <property type="entry name" value="AspAT/PAT-like"/>
</dbReference>
<evidence type="ECO:0000313" key="10">
    <source>
        <dbReference type="Proteomes" id="UP000550508"/>
    </source>
</evidence>
<dbReference type="Proteomes" id="UP000550508">
    <property type="component" value="Unassembled WGS sequence"/>
</dbReference>
<comment type="catalytic activity">
    <reaction evidence="7">
        <text>L-aspartate + 2-oxoglutarate = oxaloacetate + L-glutamate</text>
        <dbReference type="Rhea" id="RHEA:21824"/>
        <dbReference type="ChEBI" id="CHEBI:16452"/>
        <dbReference type="ChEBI" id="CHEBI:16810"/>
        <dbReference type="ChEBI" id="CHEBI:29985"/>
        <dbReference type="ChEBI" id="CHEBI:29991"/>
        <dbReference type="EC" id="2.6.1.1"/>
    </reaction>
</comment>
<keyword evidence="5 9" id="KW-0808">Transferase</keyword>
<dbReference type="PANTHER" id="PTHR46383:SF1">
    <property type="entry name" value="ASPARTATE AMINOTRANSFERASE"/>
    <property type="match status" value="1"/>
</dbReference>
<evidence type="ECO:0000256" key="5">
    <source>
        <dbReference type="ARBA" id="ARBA00022679"/>
    </source>
</evidence>
<dbReference type="CDD" id="cd00609">
    <property type="entry name" value="AAT_like"/>
    <property type="match status" value="1"/>
</dbReference>
<dbReference type="EMBL" id="JABUMX010000004">
    <property type="protein sequence ID" value="NTS33024.1"/>
    <property type="molecule type" value="Genomic_DNA"/>
</dbReference>
<comment type="cofactor">
    <cofactor evidence="1">
        <name>pyridoxal 5'-phosphate</name>
        <dbReference type="ChEBI" id="CHEBI:597326"/>
    </cofactor>
</comment>
<evidence type="ECO:0000256" key="7">
    <source>
        <dbReference type="ARBA" id="ARBA00049185"/>
    </source>
</evidence>
<name>A0A849VW13_9HYPH</name>
<protein>
    <recommendedName>
        <fullName evidence="3">aspartate transaminase</fullName>
        <ecNumber evidence="3">2.6.1.1</ecNumber>
    </recommendedName>
</protein>
<dbReference type="PANTHER" id="PTHR46383">
    <property type="entry name" value="ASPARTATE AMINOTRANSFERASE"/>
    <property type="match status" value="1"/>
</dbReference>
<evidence type="ECO:0000256" key="2">
    <source>
        <dbReference type="ARBA" id="ARBA00007441"/>
    </source>
</evidence>
<dbReference type="InterPro" id="IPR004839">
    <property type="entry name" value="Aminotransferase_I/II_large"/>
</dbReference>
<keyword evidence="10" id="KW-1185">Reference proteome</keyword>
<dbReference type="EC" id="2.6.1.1" evidence="3"/>
<feature type="domain" description="Aminotransferase class I/classII large" evidence="8">
    <location>
        <begin position="35"/>
        <end position="382"/>
    </location>
</feature>
<evidence type="ECO:0000256" key="6">
    <source>
        <dbReference type="ARBA" id="ARBA00022898"/>
    </source>
</evidence>
<evidence type="ECO:0000256" key="3">
    <source>
        <dbReference type="ARBA" id="ARBA00012753"/>
    </source>
</evidence>
<dbReference type="GO" id="GO:0030170">
    <property type="term" value="F:pyridoxal phosphate binding"/>
    <property type="evidence" value="ECO:0007669"/>
    <property type="project" value="InterPro"/>
</dbReference>
<comment type="caution">
    <text evidence="9">The sequence shown here is derived from an EMBL/GenBank/DDBJ whole genome shotgun (WGS) entry which is preliminary data.</text>
</comment>
<dbReference type="GO" id="GO:0006520">
    <property type="term" value="P:amino acid metabolic process"/>
    <property type="evidence" value="ECO:0007669"/>
    <property type="project" value="InterPro"/>
</dbReference>
<comment type="similarity">
    <text evidence="2">Belongs to the class-I pyridoxal-phosphate-dependent aminotransferase family.</text>
</comment>
<organism evidence="9 10">
    <name type="scientific">Phyllobacterium pellucidum</name>
    <dbReference type="NCBI Taxonomy" id="2740464"/>
    <lineage>
        <taxon>Bacteria</taxon>
        <taxon>Pseudomonadati</taxon>
        <taxon>Pseudomonadota</taxon>
        <taxon>Alphaproteobacteria</taxon>
        <taxon>Hyphomicrobiales</taxon>
        <taxon>Phyllobacteriaceae</taxon>
        <taxon>Phyllobacterium</taxon>
    </lineage>
</organism>
<keyword evidence="4 9" id="KW-0032">Aminotransferase</keyword>
<proteinExistence type="inferred from homology"/>
<reference evidence="9 10" key="1">
    <citation type="submission" date="2020-05" db="EMBL/GenBank/DDBJ databases">
        <authorList>
            <person name="Kim M.K."/>
        </authorList>
    </citation>
    <scope>NUCLEOTIDE SEQUENCE [LARGE SCALE GENOMIC DNA]</scope>
    <source>
        <strain evidence="9 10">BT25</strain>
    </source>
</reference>
<gene>
    <name evidence="9" type="ORF">HQ945_17330</name>
</gene>
<dbReference type="Gene3D" id="3.40.640.10">
    <property type="entry name" value="Type I PLP-dependent aspartate aminotransferase-like (Major domain)"/>
    <property type="match status" value="1"/>
</dbReference>
<evidence type="ECO:0000256" key="4">
    <source>
        <dbReference type="ARBA" id="ARBA00022576"/>
    </source>
</evidence>
<sequence length="391" mass="42230">MPVAPLNLLITRLSPPPIPAVQSWGKSYDGALGPLIDLSQAVPGYPPHPAMLQWLGEAAASLAYTNYGAIEGEPALRDAYAAHVAELYGARIGAENIHITSGCNQAFMCAAMAVAAAGDTILVSNPYYFNHETTLAMLGIKAELVACHASEGFVPTVEALIDAIVPGVRALALVTPNNPTGAIYPPDRLKALFDACKRNGIWLILDETYRDFLPEHYGAPHGLLREEHWPDHLIQLYSFSKSFCIPGHRLGAVTASPRVVEEIAKIMDNLQICAPRAAQGAVAQALPALAEWRAGNRHEIEVRSQALRDVMAGLDDWKLEAIGAYFAFVRHPFQGRSSTEVAEHLAKRAGILAIPGQYFGEGQDQFLRFAFANANAATIGQLHGRMHGFSI</sequence>
<dbReference type="RefSeq" id="WP_113281324.1">
    <property type="nucleotide sequence ID" value="NZ_JABUMX010000004.1"/>
</dbReference>
<evidence type="ECO:0000256" key="1">
    <source>
        <dbReference type="ARBA" id="ARBA00001933"/>
    </source>
</evidence>
<evidence type="ECO:0000313" key="9">
    <source>
        <dbReference type="EMBL" id="NTS33024.1"/>
    </source>
</evidence>
<dbReference type="AlphaFoldDB" id="A0A849VW13"/>
<dbReference type="GO" id="GO:0004069">
    <property type="term" value="F:L-aspartate:2-oxoglutarate aminotransferase activity"/>
    <property type="evidence" value="ECO:0007669"/>
    <property type="project" value="UniProtKB-EC"/>
</dbReference>
<evidence type="ECO:0000259" key="8">
    <source>
        <dbReference type="Pfam" id="PF00155"/>
    </source>
</evidence>
<dbReference type="InterPro" id="IPR015424">
    <property type="entry name" value="PyrdxlP-dep_Trfase"/>
</dbReference>
<dbReference type="SUPFAM" id="SSF53383">
    <property type="entry name" value="PLP-dependent transferases"/>
    <property type="match status" value="1"/>
</dbReference>
<accession>A0A849VW13</accession>